<organism evidence="2 3">
    <name type="scientific">Tetrabaena socialis</name>
    <dbReference type="NCBI Taxonomy" id="47790"/>
    <lineage>
        <taxon>Eukaryota</taxon>
        <taxon>Viridiplantae</taxon>
        <taxon>Chlorophyta</taxon>
        <taxon>core chlorophytes</taxon>
        <taxon>Chlorophyceae</taxon>
        <taxon>CS clade</taxon>
        <taxon>Chlamydomonadales</taxon>
        <taxon>Tetrabaenaceae</taxon>
        <taxon>Tetrabaena</taxon>
    </lineage>
</organism>
<evidence type="ECO:0000256" key="1">
    <source>
        <dbReference type="SAM" id="MobiDB-lite"/>
    </source>
</evidence>
<gene>
    <name evidence="2" type="ORF">TSOC_005987</name>
</gene>
<comment type="caution">
    <text evidence="2">The sequence shown here is derived from an EMBL/GenBank/DDBJ whole genome shotgun (WGS) entry which is preliminary data.</text>
</comment>
<evidence type="ECO:0000313" key="2">
    <source>
        <dbReference type="EMBL" id="PNH07545.1"/>
    </source>
</evidence>
<name>A0A2J8A4W5_9CHLO</name>
<evidence type="ECO:0000313" key="3">
    <source>
        <dbReference type="Proteomes" id="UP000236333"/>
    </source>
</evidence>
<dbReference type="Proteomes" id="UP000236333">
    <property type="component" value="Unassembled WGS sequence"/>
</dbReference>
<dbReference type="EMBL" id="PGGS01000174">
    <property type="protein sequence ID" value="PNH07545.1"/>
    <property type="molecule type" value="Genomic_DNA"/>
</dbReference>
<feature type="region of interest" description="Disordered" evidence="1">
    <location>
        <begin position="1"/>
        <end position="43"/>
    </location>
</feature>
<keyword evidence="3" id="KW-1185">Reference proteome</keyword>
<feature type="compositionally biased region" description="Polar residues" evidence="1">
    <location>
        <begin position="1"/>
        <end position="32"/>
    </location>
</feature>
<reference evidence="2 3" key="1">
    <citation type="journal article" date="2017" name="Mol. Biol. Evol.">
        <title>The 4-celled Tetrabaena socialis nuclear genome reveals the essential components for genetic control of cell number at the origin of multicellularity in the volvocine lineage.</title>
        <authorList>
            <person name="Featherston J."/>
            <person name="Arakaki Y."/>
            <person name="Hanschen E.R."/>
            <person name="Ferris P.J."/>
            <person name="Michod R.E."/>
            <person name="Olson B.J.S.C."/>
            <person name="Nozaki H."/>
            <person name="Durand P.M."/>
        </authorList>
    </citation>
    <scope>NUCLEOTIDE SEQUENCE [LARGE SCALE GENOMIC DNA]</scope>
    <source>
        <strain evidence="2 3">NIES-571</strain>
    </source>
</reference>
<sequence length="120" mass="13214">MPQTGTAIVSTTAPSVAGSSSATTFIDDTSSGPGPKSLRARRREVAEEVSVRPSVAPYRLVAPAEAEQKFNTSGDLAVEQKMLLASMKEWKKGRKLQLYTEMSNRVENKMVSRRFSRIEH</sequence>
<protein>
    <submittedName>
        <fullName evidence="2">Uncharacterized protein</fullName>
    </submittedName>
</protein>
<dbReference type="AlphaFoldDB" id="A0A2J8A4W5"/>
<proteinExistence type="predicted"/>
<accession>A0A2J8A4W5</accession>